<dbReference type="Proteomes" id="UP000075882">
    <property type="component" value="Unassembled WGS sequence"/>
</dbReference>
<dbReference type="EnsemblMetazoa" id="ACOM030307-RA">
    <property type="protein sequence ID" value="ACOM030307-PA.1"/>
    <property type="gene ID" value="ACOM030307"/>
</dbReference>
<protein>
    <submittedName>
        <fullName evidence="1">Uncharacterized protein</fullName>
    </submittedName>
</protein>
<evidence type="ECO:0000313" key="1">
    <source>
        <dbReference type="EnsemblMetazoa" id="ACOM030307-PA.1"/>
    </source>
</evidence>
<dbReference type="AlphaFoldDB" id="A0A8W7PFK6"/>
<name>A0A8W7PFK6_ANOCL</name>
<sequence length="163" mass="18102">MPKGWFSCCLGDRRVGSTSEAPESPAPAGSKDVGPEYMPVQIRLLAKATLTQVTFKWTFLVVDVADVSLQVARDAERTLTVPTLVRLFARMRTQMACKVGRTREHLAAVLARVPILYFARRDGSSSAARNCGASTTNTEARWHHCRLMKRFRGHVLTATLEQI</sequence>
<organism evidence="1">
    <name type="scientific">Anopheles coluzzii</name>
    <name type="common">African malaria mosquito</name>
    <dbReference type="NCBI Taxonomy" id="1518534"/>
    <lineage>
        <taxon>Eukaryota</taxon>
        <taxon>Metazoa</taxon>
        <taxon>Ecdysozoa</taxon>
        <taxon>Arthropoda</taxon>
        <taxon>Hexapoda</taxon>
        <taxon>Insecta</taxon>
        <taxon>Pterygota</taxon>
        <taxon>Neoptera</taxon>
        <taxon>Endopterygota</taxon>
        <taxon>Diptera</taxon>
        <taxon>Nematocera</taxon>
        <taxon>Culicoidea</taxon>
        <taxon>Culicidae</taxon>
        <taxon>Anophelinae</taxon>
        <taxon>Anopheles</taxon>
    </lineage>
</organism>
<proteinExistence type="predicted"/>
<reference evidence="1" key="1">
    <citation type="submission" date="2022-08" db="UniProtKB">
        <authorList>
            <consortium name="EnsemblMetazoa"/>
        </authorList>
    </citation>
    <scope>IDENTIFICATION</scope>
</reference>
<accession>A0A8W7PFK6</accession>